<sequence>MTMAQKQRSWETFPPKRRHHMCHKLSAPNPMPLRKADSFEGHEEAVKSLVAAVQETRRKPKGGN</sequence>
<dbReference type="EMBL" id="JABDTM020010994">
    <property type="protein sequence ID" value="KAH0820733.1"/>
    <property type="molecule type" value="Genomic_DNA"/>
</dbReference>
<accession>A0A8J6LJ17</accession>
<reference evidence="2" key="2">
    <citation type="submission" date="2021-08" db="EMBL/GenBank/DDBJ databases">
        <authorList>
            <person name="Eriksson T."/>
        </authorList>
    </citation>
    <scope>NUCLEOTIDE SEQUENCE</scope>
    <source>
        <strain evidence="2">Stoneville</strain>
        <tissue evidence="2">Whole head</tissue>
    </source>
</reference>
<evidence type="ECO:0000256" key="1">
    <source>
        <dbReference type="SAM" id="MobiDB-lite"/>
    </source>
</evidence>
<name>A0A8J6LJ17_TENMO</name>
<protein>
    <submittedName>
        <fullName evidence="2">Uncharacterized protein</fullName>
    </submittedName>
</protein>
<comment type="caution">
    <text evidence="2">The sequence shown here is derived from an EMBL/GenBank/DDBJ whole genome shotgun (WGS) entry which is preliminary data.</text>
</comment>
<evidence type="ECO:0000313" key="2">
    <source>
        <dbReference type="EMBL" id="KAH0820733.1"/>
    </source>
</evidence>
<dbReference type="AlphaFoldDB" id="A0A8J6LJ17"/>
<organism evidence="2 3">
    <name type="scientific">Tenebrio molitor</name>
    <name type="common">Yellow mealworm beetle</name>
    <dbReference type="NCBI Taxonomy" id="7067"/>
    <lineage>
        <taxon>Eukaryota</taxon>
        <taxon>Metazoa</taxon>
        <taxon>Ecdysozoa</taxon>
        <taxon>Arthropoda</taxon>
        <taxon>Hexapoda</taxon>
        <taxon>Insecta</taxon>
        <taxon>Pterygota</taxon>
        <taxon>Neoptera</taxon>
        <taxon>Endopterygota</taxon>
        <taxon>Coleoptera</taxon>
        <taxon>Polyphaga</taxon>
        <taxon>Cucujiformia</taxon>
        <taxon>Tenebrionidae</taxon>
        <taxon>Tenebrio</taxon>
    </lineage>
</organism>
<feature type="region of interest" description="Disordered" evidence="1">
    <location>
        <begin position="1"/>
        <end position="40"/>
    </location>
</feature>
<gene>
    <name evidence="2" type="ORF">GEV33_002059</name>
</gene>
<evidence type="ECO:0000313" key="3">
    <source>
        <dbReference type="Proteomes" id="UP000719412"/>
    </source>
</evidence>
<keyword evidence="3" id="KW-1185">Reference proteome</keyword>
<reference evidence="2" key="1">
    <citation type="journal article" date="2020" name="J Insects Food Feed">
        <title>The yellow mealworm (Tenebrio molitor) genome: a resource for the emerging insects as food and feed industry.</title>
        <authorList>
            <person name="Eriksson T."/>
            <person name="Andere A."/>
            <person name="Kelstrup H."/>
            <person name="Emery V."/>
            <person name="Picard C."/>
        </authorList>
    </citation>
    <scope>NUCLEOTIDE SEQUENCE</scope>
    <source>
        <strain evidence="2">Stoneville</strain>
        <tissue evidence="2">Whole head</tissue>
    </source>
</reference>
<dbReference type="Proteomes" id="UP000719412">
    <property type="component" value="Unassembled WGS sequence"/>
</dbReference>
<proteinExistence type="predicted"/>